<organism evidence="1 2">
    <name type="scientific">Adlercreutzia mucosicola</name>
    <dbReference type="NCBI Taxonomy" id="580026"/>
    <lineage>
        <taxon>Bacteria</taxon>
        <taxon>Bacillati</taxon>
        <taxon>Actinomycetota</taxon>
        <taxon>Coriobacteriia</taxon>
        <taxon>Eggerthellales</taxon>
        <taxon>Eggerthellaceae</taxon>
        <taxon>Adlercreutzia</taxon>
    </lineage>
</organism>
<evidence type="ECO:0000313" key="2">
    <source>
        <dbReference type="Proteomes" id="UP000463388"/>
    </source>
</evidence>
<comment type="caution">
    <text evidence="1">The sequence shown here is derived from an EMBL/GenBank/DDBJ whole genome shotgun (WGS) entry which is preliminary data.</text>
</comment>
<dbReference type="EMBL" id="WSRR01000053">
    <property type="protein sequence ID" value="MVX62059.1"/>
    <property type="molecule type" value="Genomic_DNA"/>
</dbReference>
<dbReference type="Proteomes" id="UP000463388">
    <property type="component" value="Unassembled WGS sequence"/>
</dbReference>
<gene>
    <name evidence="1" type="ORF">GKZ27_11465</name>
</gene>
<reference evidence="1 2" key="1">
    <citation type="submission" date="2019-12" db="EMBL/GenBank/DDBJ databases">
        <title>Microbes associate with the intestines of laboratory mice.</title>
        <authorList>
            <person name="Navarre W."/>
            <person name="Wong E."/>
        </authorList>
    </citation>
    <scope>NUCLEOTIDE SEQUENCE [LARGE SCALE GENOMIC DNA]</scope>
    <source>
        <strain evidence="1 2">NM66_B29</strain>
    </source>
</reference>
<dbReference type="AlphaFoldDB" id="A0A6N8JT59"/>
<name>A0A6N8JT59_9ACTN</name>
<dbReference type="OrthoDB" id="3199420at2"/>
<dbReference type="RefSeq" id="WP_160347527.1">
    <property type="nucleotide sequence ID" value="NZ_WSRR01000053.1"/>
</dbReference>
<accession>A0A6N8JT59</accession>
<proteinExistence type="predicted"/>
<sequence length="161" mass="18212">MSNVPPSKRELSNVEYVYNAARLYSFTLDCAMKLPKRWMFLLTERTVDAAARVLEHAKAANSIYVTCAVDADLRRFHLNQAYCYAQVLASYVDEMFERFPSREDGGGACISQASYLRWVESIDREFKLVKGVMASDKKRFGGYYAKESTAAVSAQLGLFDT</sequence>
<keyword evidence="2" id="KW-1185">Reference proteome</keyword>
<protein>
    <submittedName>
        <fullName evidence="1">Uncharacterized protein</fullName>
    </submittedName>
</protein>
<evidence type="ECO:0000313" key="1">
    <source>
        <dbReference type="EMBL" id="MVX62059.1"/>
    </source>
</evidence>